<comment type="caution">
    <text evidence="2">The sequence shown here is derived from an EMBL/GenBank/DDBJ whole genome shotgun (WGS) entry which is preliminary data.</text>
</comment>
<keyword evidence="1" id="KW-0472">Membrane</keyword>
<name>A0ABP0GQ27_CLALP</name>
<protein>
    <submittedName>
        <fullName evidence="2">Uncharacterized protein</fullName>
    </submittedName>
</protein>
<reference evidence="2 3" key="1">
    <citation type="submission" date="2024-02" db="EMBL/GenBank/DDBJ databases">
        <authorList>
            <person name="Daric V."/>
            <person name="Darras S."/>
        </authorList>
    </citation>
    <scope>NUCLEOTIDE SEQUENCE [LARGE SCALE GENOMIC DNA]</scope>
</reference>
<evidence type="ECO:0000256" key="1">
    <source>
        <dbReference type="SAM" id="Phobius"/>
    </source>
</evidence>
<dbReference type="EMBL" id="CAWYQH010000141">
    <property type="protein sequence ID" value="CAK8693847.1"/>
    <property type="molecule type" value="Genomic_DNA"/>
</dbReference>
<keyword evidence="3" id="KW-1185">Reference proteome</keyword>
<sequence length="128" mass="14415">MMRAALSSPCCVNVSMQSDGAIFAFANLLCNSFNGSRYADETFPDMYSYLARNCFSTPRYAGSLLICARSKFSTSSLPPYFAIVHVLSIRRFIYCIVSLFFSVLLIIRCVRAVLVVDCTDFHESFVQR</sequence>
<keyword evidence="1" id="KW-0812">Transmembrane</keyword>
<feature type="transmembrane region" description="Helical" evidence="1">
    <location>
        <begin position="80"/>
        <end position="107"/>
    </location>
</feature>
<accession>A0ABP0GQ27</accession>
<dbReference type="Proteomes" id="UP001642483">
    <property type="component" value="Unassembled WGS sequence"/>
</dbReference>
<evidence type="ECO:0000313" key="2">
    <source>
        <dbReference type="EMBL" id="CAK8693847.1"/>
    </source>
</evidence>
<keyword evidence="1" id="KW-1133">Transmembrane helix</keyword>
<organism evidence="2 3">
    <name type="scientific">Clavelina lepadiformis</name>
    <name type="common">Light-bulb sea squirt</name>
    <name type="synonym">Ascidia lepadiformis</name>
    <dbReference type="NCBI Taxonomy" id="159417"/>
    <lineage>
        <taxon>Eukaryota</taxon>
        <taxon>Metazoa</taxon>
        <taxon>Chordata</taxon>
        <taxon>Tunicata</taxon>
        <taxon>Ascidiacea</taxon>
        <taxon>Aplousobranchia</taxon>
        <taxon>Clavelinidae</taxon>
        <taxon>Clavelina</taxon>
    </lineage>
</organism>
<evidence type="ECO:0000313" key="3">
    <source>
        <dbReference type="Proteomes" id="UP001642483"/>
    </source>
</evidence>
<gene>
    <name evidence="2" type="ORF">CVLEPA_LOCUS27138</name>
</gene>
<proteinExistence type="predicted"/>